<feature type="signal peptide" evidence="1">
    <location>
        <begin position="1"/>
        <end position="29"/>
    </location>
</feature>
<name>A0A4Z0Q297_9BACT</name>
<evidence type="ECO:0008006" key="4">
    <source>
        <dbReference type="Google" id="ProtNLM"/>
    </source>
</evidence>
<dbReference type="PROSITE" id="PS51257">
    <property type="entry name" value="PROKAR_LIPOPROTEIN"/>
    <property type="match status" value="1"/>
</dbReference>
<keyword evidence="3" id="KW-1185">Reference proteome</keyword>
<dbReference type="OrthoDB" id="8584394at2"/>
<comment type="caution">
    <text evidence="2">The sequence shown here is derived from an EMBL/GenBank/DDBJ whole genome shotgun (WGS) entry which is preliminary data.</text>
</comment>
<evidence type="ECO:0000256" key="1">
    <source>
        <dbReference type="SAM" id="SignalP"/>
    </source>
</evidence>
<keyword evidence="1" id="KW-0732">Signal</keyword>
<protein>
    <recommendedName>
        <fullName evidence="4">Gluconolaconase</fullName>
    </recommendedName>
</protein>
<dbReference type="PANTHER" id="PTHR31460">
    <property type="match status" value="1"/>
</dbReference>
<dbReference type="SUPFAM" id="SSF63829">
    <property type="entry name" value="Calcium-dependent phosphotriesterase"/>
    <property type="match status" value="1"/>
</dbReference>
<proteinExistence type="predicted"/>
<dbReference type="AlphaFoldDB" id="A0A4Z0Q297"/>
<accession>A0A4Z0Q297</accession>
<organism evidence="2 3">
    <name type="scientific">Hymenobacter aquaticus</name>
    <dbReference type="NCBI Taxonomy" id="1867101"/>
    <lineage>
        <taxon>Bacteria</taxon>
        <taxon>Pseudomonadati</taxon>
        <taxon>Bacteroidota</taxon>
        <taxon>Cytophagia</taxon>
        <taxon>Cytophagales</taxon>
        <taxon>Hymenobacteraceae</taxon>
        <taxon>Hymenobacter</taxon>
    </lineage>
</organism>
<evidence type="ECO:0000313" key="2">
    <source>
        <dbReference type="EMBL" id="TGE23734.1"/>
    </source>
</evidence>
<reference evidence="2 3" key="1">
    <citation type="submission" date="2019-04" db="EMBL/GenBank/DDBJ databases">
        <authorList>
            <person name="Feng G."/>
            <person name="Zhang J."/>
            <person name="Zhu H."/>
        </authorList>
    </citation>
    <scope>NUCLEOTIDE SEQUENCE [LARGE SCALE GENOMIC DNA]</scope>
    <source>
        <strain evidence="2 3">JCM 31653</strain>
    </source>
</reference>
<dbReference type="Gene3D" id="2.120.10.30">
    <property type="entry name" value="TolB, C-terminal domain"/>
    <property type="match status" value="1"/>
</dbReference>
<dbReference type="EMBL" id="SRLC01000001">
    <property type="protein sequence ID" value="TGE23734.1"/>
    <property type="molecule type" value="Genomic_DNA"/>
</dbReference>
<sequence>MTSFRLKPRGARQFTMMMGLLVGSVSLSACFNNDVEPTLAPPPGADLVTFTKENLYPEGIDYDTNGRRFLVSSLTTGIISQVADDGSYAPFVTDASLVSSVGLHIDAERNRLLVAVSDPGYNKDKTTAATKGKLAALASYDGFGKRVGYVDLGSLRPALSHFANDMAVDQAGNVYVTDSFAPIIYKVDVAGVASVFLEDARLGAPAGQFGLNGIEVHPDGYLLVAKTDDGSLFKVPLSNPTAFTKVGSSQDLKGIDGLTLIEAGRLYASCNSQSKVYNLTTANGWGDVTVAGTFATLPEYPTTLARRSATETYVLYSRINELQTPATPAATKFNIAKLKF</sequence>
<dbReference type="PANTHER" id="PTHR31460:SF3">
    <property type="entry name" value="MESOCENTIN"/>
    <property type="match status" value="1"/>
</dbReference>
<dbReference type="InterPro" id="IPR053224">
    <property type="entry name" value="Sensory_adhesion_molecule"/>
</dbReference>
<evidence type="ECO:0000313" key="3">
    <source>
        <dbReference type="Proteomes" id="UP000297549"/>
    </source>
</evidence>
<gene>
    <name evidence="2" type="ORF">E5K00_00535</name>
</gene>
<dbReference type="RefSeq" id="WP_135460651.1">
    <property type="nucleotide sequence ID" value="NZ_SRLC01000001.1"/>
</dbReference>
<dbReference type="Proteomes" id="UP000297549">
    <property type="component" value="Unassembled WGS sequence"/>
</dbReference>
<dbReference type="InterPro" id="IPR011042">
    <property type="entry name" value="6-blade_b-propeller_TolB-like"/>
</dbReference>
<feature type="chain" id="PRO_5021292290" description="Gluconolaconase" evidence="1">
    <location>
        <begin position="30"/>
        <end position="340"/>
    </location>
</feature>